<name>A0ABD3R0I5_9STRA</name>
<dbReference type="AlphaFoldDB" id="A0ABD3R0I5"/>
<feature type="region of interest" description="Disordered" evidence="2">
    <location>
        <begin position="36"/>
        <end position="63"/>
    </location>
</feature>
<dbReference type="Proteomes" id="UP001516023">
    <property type="component" value="Unassembled WGS sequence"/>
</dbReference>
<proteinExistence type="inferred from homology"/>
<reference evidence="3 4" key="1">
    <citation type="journal article" date="2020" name="G3 (Bethesda)">
        <title>Improved Reference Genome for Cyclotella cryptica CCMP332, a Model for Cell Wall Morphogenesis, Salinity Adaptation, and Lipid Production in Diatoms (Bacillariophyta).</title>
        <authorList>
            <person name="Roberts W.R."/>
            <person name="Downey K.M."/>
            <person name="Ruck E.C."/>
            <person name="Traller J.C."/>
            <person name="Alverson A.J."/>
        </authorList>
    </citation>
    <scope>NUCLEOTIDE SEQUENCE [LARGE SCALE GENOMIC DNA]</scope>
    <source>
        <strain evidence="3 4">CCMP332</strain>
    </source>
</reference>
<dbReference type="SUPFAM" id="SSF103196">
    <property type="entry name" value="Roadblock/LC7 domain"/>
    <property type="match status" value="1"/>
</dbReference>
<evidence type="ECO:0000313" key="3">
    <source>
        <dbReference type="EMBL" id="KAL3805948.1"/>
    </source>
</evidence>
<accession>A0ABD3R0I5</accession>
<gene>
    <name evidence="3" type="ORF">HJC23_007909</name>
</gene>
<dbReference type="PANTHER" id="PTHR13378:SF1">
    <property type="entry name" value="RAGULATOR COMPLEX PROTEIN LAMTOR3"/>
    <property type="match status" value="1"/>
</dbReference>
<evidence type="ECO:0000313" key="4">
    <source>
        <dbReference type="Proteomes" id="UP001516023"/>
    </source>
</evidence>
<feature type="compositionally biased region" description="Low complexity" evidence="2">
    <location>
        <begin position="265"/>
        <end position="285"/>
    </location>
</feature>
<dbReference type="PANTHER" id="PTHR13378">
    <property type="entry name" value="REGULATOR COMPLEX PROTEIN LAMTOR3"/>
    <property type="match status" value="1"/>
</dbReference>
<evidence type="ECO:0000256" key="1">
    <source>
        <dbReference type="ARBA" id="ARBA00005356"/>
    </source>
</evidence>
<dbReference type="Gene3D" id="3.30.450.30">
    <property type="entry name" value="Dynein light chain 2a, cytoplasmic"/>
    <property type="match status" value="1"/>
</dbReference>
<organism evidence="3 4">
    <name type="scientific">Cyclotella cryptica</name>
    <dbReference type="NCBI Taxonomy" id="29204"/>
    <lineage>
        <taxon>Eukaryota</taxon>
        <taxon>Sar</taxon>
        <taxon>Stramenopiles</taxon>
        <taxon>Ochrophyta</taxon>
        <taxon>Bacillariophyta</taxon>
        <taxon>Coscinodiscophyceae</taxon>
        <taxon>Thalassiosirophycidae</taxon>
        <taxon>Stephanodiscales</taxon>
        <taxon>Stephanodiscaceae</taxon>
        <taxon>Cyclotella</taxon>
    </lineage>
</organism>
<feature type="region of interest" description="Disordered" evidence="2">
    <location>
        <begin position="127"/>
        <end position="150"/>
    </location>
</feature>
<dbReference type="InterPro" id="IPR015019">
    <property type="entry name" value="LAMTOR3"/>
</dbReference>
<comment type="similarity">
    <text evidence="1">Belongs to the LAMTOR3 family.</text>
</comment>
<comment type="caution">
    <text evidence="3">The sequence shown here is derived from an EMBL/GenBank/DDBJ whole genome shotgun (WGS) entry which is preliminary data.</text>
</comment>
<dbReference type="EMBL" id="JABMIG020000001">
    <property type="protein sequence ID" value="KAL3805948.1"/>
    <property type="molecule type" value="Genomic_DNA"/>
</dbReference>
<protein>
    <submittedName>
        <fullName evidence="3">Uncharacterized protein</fullName>
    </submittedName>
</protein>
<sequence>MASVPAPQPQQYNRGILPAETLNALDYLVDRLNASSGRFPPSRVDGQPPTSESNTSPPPVRALLVGTNEGVGLSRSLGTAHTASQLATSSEFSFSGDMSEEVLSSIETVWATLVSAVSPVMAAAASSAHGDTSDTGRHTQPPHPLLSPLKLGNTVKTITASYDNCTLVHVHMPPLVVTIVASPDVNLGSVKSVAIPLLEVLLEPVRRALVRSRGRGREGAGLNQQQQVGGGMYTMSQQHQQQQYQLTQQQQQQMMLMMMQQQQQQHGQPQLQQQFPQQGYGQEQMMHGYSQR</sequence>
<feature type="region of interest" description="Disordered" evidence="2">
    <location>
        <begin position="265"/>
        <end position="292"/>
    </location>
</feature>
<keyword evidence="4" id="KW-1185">Reference proteome</keyword>
<evidence type="ECO:0000256" key="2">
    <source>
        <dbReference type="SAM" id="MobiDB-lite"/>
    </source>
</evidence>